<feature type="region of interest" description="Disordered" evidence="1">
    <location>
        <begin position="176"/>
        <end position="233"/>
    </location>
</feature>
<dbReference type="Pfam" id="PF10400">
    <property type="entry name" value="Vir_act_alpha_C"/>
    <property type="match status" value="1"/>
</dbReference>
<dbReference type="InterPro" id="IPR036388">
    <property type="entry name" value="WH-like_DNA-bd_sf"/>
</dbReference>
<feature type="compositionally biased region" description="Basic and acidic residues" evidence="1">
    <location>
        <begin position="192"/>
        <end position="212"/>
    </location>
</feature>
<evidence type="ECO:0000259" key="2">
    <source>
        <dbReference type="Pfam" id="PF03551"/>
    </source>
</evidence>
<reference evidence="4 5" key="1">
    <citation type="submission" date="2024-10" db="EMBL/GenBank/DDBJ databases">
        <title>The Natural Products Discovery Center: Release of the First 8490 Sequenced Strains for Exploring Actinobacteria Biosynthetic Diversity.</title>
        <authorList>
            <person name="Kalkreuter E."/>
            <person name="Kautsar S.A."/>
            <person name="Yang D."/>
            <person name="Bader C.D."/>
            <person name="Teijaro C.N."/>
            <person name="Fluegel L."/>
            <person name="Davis C.M."/>
            <person name="Simpson J.R."/>
            <person name="Lauterbach L."/>
            <person name="Steele A.D."/>
            <person name="Gui C."/>
            <person name="Meng S."/>
            <person name="Li G."/>
            <person name="Viehrig K."/>
            <person name="Ye F."/>
            <person name="Su P."/>
            <person name="Kiefer A.F."/>
            <person name="Nichols A."/>
            <person name="Cepeda A.J."/>
            <person name="Yan W."/>
            <person name="Fan B."/>
            <person name="Jiang Y."/>
            <person name="Adhikari A."/>
            <person name="Zheng C.-J."/>
            <person name="Schuster L."/>
            <person name="Cowan T.M."/>
            <person name="Smanski M.J."/>
            <person name="Chevrette M.G."/>
            <person name="De Carvalho L.P.S."/>
            <person name="Shen B."/>
        </authorList>
    </citation>
    <scope>NUCLEOTIDE SEQUENCE [LARGE SCALE GENOMIC DNA]</scope>
    <source>
        <strain evidence="4 5">NPDC002173</strain>
    </source>
</reference>
<dbReference type="InterPro" id="IPR005149">
    <property type="entry name" value="Tscrpt_reg_PadR_N"/>
</dbReference>
<dbReference type="RefSeq" id="WP_387408265.1">
    <property type="nucleotide sequence ID" value="NZ_JBIASD010000001.1"/>
</dbReference>
<feature type="domain" description="Transcription regulator PadR N-terminal" evidence="2">
    <location>
        <begin position="16"/>
        <end position="87"/>
    </location>
</feature>
<protein>
    <submittedName>
        <fullName evidence="4">PadR family transcriptional regulator</fullName>
    </submittedName>
</protein>
<dbReference type="InterPro" id="IPR036390">
    <property type="entry name" value="WH_DNA-bd_sf"/>
</dbReference>
<dbReference type="PANTHER" id="PTHR43252">
    <property type="entry name" value="TRANSCRIPTIONAL REGULATOR YQJI"/>
    <property type="match status" value="1"/>
</dbReference>
<dbReference type="SUPFAM" id="SSF46785">
    <property type="entry name" value="Winged helix' DNA-binding domain"/>
    <property type="match status" value="1"/>
</dbReference>
<name>A0ABW6SGZ0_9ACTN</name>
<evidence type="ECO:0000313" key="5">
    <source>
        <dbReference type="Proteomes" id="UP001602013"/>
    </source>
</evidence>
<evidence type="ECO:0000259" key="3">
    <source>
        <dbReference type="Pfam" id="PF10400"/>
    </source>
</evidence>
<keyword evidence="5" id="KW-1185">Reference proteome</keyword>
<dbReference type="Pfam" id="PF03551">
    <property type="entry name" value="PadR"/>
    <property type="match status" value="1"/>
</dbReference>
<feature type="domain" description="Transcription regulator PadR C-terminal" evidence="3">
    <location>
        <begin position="100"/>
        <end position="174"/>
    </location>
</feature>
<feature type="compositionally biased region" description="Basic and acidic residues" evidence="1">
    <location>
        <begin position="176"/>
        <end position="186"/>
    </location>
</feature>
<dbReference type="EMBL" id="JBIASD010000001">
    <property type="protein sequence ID" value="MFF3664216.1"/>
    <property type="molecule type" value="Genomic_DNA"/>
</dbReference>
<dbReference type="Gene3D" id="1.10.10.10">
    <property type="entry name" value="Winged helix-like DNA-binding domain superfamily/Winged helix DNA-binding domain"/>
    <property type="match status" value="1"/>
</dbReference>
<proteinExistence type="predicted"/>
<accession>A0ABW6SGZ0</accession>
<organism evidence="4 5">
    <name type="scientific">Microtetraspora malaysiensis</name>
    <dbReference type="NCBI Taxonomy" id="161358"/>
    <lineage>
        <taxon>Bacteria</taxon>
        <taxon>Bacillati</taxon>
        <taxon>Actinomycetota</taxon>
        <taxon>Actinomycetes</taxon>
        <taxon>Streptosporangiales</taxon>
        <taxon>Streptosporangiaceae</taxon>
        <taxon>Microtetraspora</taxon>
    </lineage>
</organism>
<evidence type="ECO:0000313" key="4">
    <source>
        <dbReference type="EMBL" id="MFF3664216.1"/>
    </source>
</evidence>
<comment type="caution">
    <text evidence="4">The sequence shown here is derived from an EMBL/GenBank/DDBJ whole genome shotgun (WGS) entry which is preliminary data.</text>
</comment>
<sequence>MSTRRYSEPMSLRIALLGLLSVSGPASGYDLTKRFETSLAHVWQAGHSQIYPELGKMAADGLITVEAEGARGRKIYTITPDGRSELHRWLTEYTPTTAPRSEIALQAFLTPLLDAEEAVALVERMKANFESRLQELLAVRGLGKEPGYGRYALDLGIRQTRMAVGWAADTIADLKKSAPSDTDAGHATRAPETPETRAPSESRESRESRGTRESPAPSAPRESGGKTAAAEAE</sequence>
<evidence type="ECO:0000256" key="1">
    <source>
        <dbReference type="SAM" id="MobiDB-lite"/>
    </source>
</evidence>
<dbReference type="PANTHER" id="PTHR43252:SF6">
    <property type="entry name" value="NEGATIVE TRANSCRIPTION REGULATOR PADR"/>
    <property type="match status" value="1"/>
</dbReference>
<dbReference type="Proteomes" id="UP001602013">
    <property type="component" value="Unassembled WGS sequence"/>
</dbReference>
<dbReference type="InterPro" id="IPR018309">
    <property type="entry name" value="Tscrpt_reg_PadR_C"/>
</dbReference>
<gene>
    <name evidence="4" type="ORF">ACFYXI_01385</name>
</gene>